<dbReference type="EMBL" id="KN409390">
    <property type="protein sequence ID" value="KHG17928.1"/>
    <property type="molecule type" value="Genomic_DNA"/>
</dbReference>
<dbReference type="AlphaFoldDB" id="A0A0B0NTU1"/>
<accession>A0A0B0NTU1</accession>
<sequence>MSESDPLMMHRHVFKLLWRSGYPEDKEATAGKTGVC</sequence>
<organism evidence="1 2">
    <name type="scientific">Gossypium arboreum</name>
    <name type="common">Tree cotton</name>
    <name type="synonym">Gossypium nanking</name>
    <dbReference type="NCBI Taxonomy" id="29729"/>
    <lineage>
        <taxon>Eukaryota</taxon>
        <taxon>Viridiplantae</taxon>
        <taxon>Streptophyta</taxon>
        <taxon>Embryophyta</taxon>
        <taxon>Tracheophyta</taxon>
        <taxon>Spermatophyta</taxon>
        <taxon>Magnoliopsida</taxon>
        <taxon>eudicotyledons</taxon>
        <taxon>Gunneridae</taxon>
        <taxon>Pentapetalae</taxon>
        <taxon>rosids</taxon>
        <taxon>malvids</taxon>
        <taxon>Malvales</taxon>
        <taxon>Malvaceae</taxon>
        <taxon>Malvoideae</taxon>
        <taxon>Gossypium</taxon>
    </lineage>
</organism>
<name>A0A0B0NTU1_GOSAR</name>
<evidence type="ECO:0000313" key="2">
    <source>
        <dbReference type="Proteomes" id="UP000032142"/>
    </source>
</evidence>
<dbReference type="Proteomes" id="UP000032142">
    <property type="component" value="Unassembled WGS sequence"/>
</dbReference>
<keyword evidence="2" id="KW-1185">Reference proteome</keyword>
<gene>
    <name evidence="1" type="ORF">F383_23738</name>
</gene>
<reference evidence="2" key="1">
    <citation type="submission" date="2014-09" db="EMBL/GenBank/DDBJ databases">
        <authorList>
            <person name="Mudge J."/>
            <person name="Ramaraj T."/>
            <person name="Lindquist I.E."/>
            <person name="Bharti A.K."/>
            <person name="Sundararajan A."/>
            <person name="Cameron C.T."/>
            <person name="Woodward J.E."/>
            <person name="May G.D."/>
            <person name="Brubaker C."/>
            <person name="Broadhvest J."/>
            <person name="Wilkins T.A."/>
        </authorList>
    </citation>
    <scope>NUCLEOTIDE SEQUENCE</scope>
    <source>
        <strain evidence="2">cv. AKA8401</strain>
    </source>
</reference>
<evidence type="ECO:0000313" key="1">
    <source>
        <dbReference type="EMBL" id="KHG17928.1"/>
    </source>
</evidence>
<protein>
    <submittedName>
        <fullName evidence="1">Uncharacterized protein</fullName>
    </submittedName>
</protein>
<proteinExistence type="predicted"/>